<keyword evidence="2 4" id="KW-0479">Metal-binding</keyword>
<keyword evidence="1 4" id="KW-0349">Heme</keyword>
<dbReference type="PIRSF" id="PIRSF028099">
    <property type="entry name" value="DUF1111"/>
    <property type="match status" value="1"/>
</dbReference>
<dbReference type="Gene3D" id="1.10.760.10">
    <property type="entry name" value="Cytochrome c-like domain"/>
    <property type="match status" value="1"/>
</dbReference>
<dbReference type="PANTHER" id="PTHR30600">
    <property type="entry name" value="CYTOCHROME C PEROXIDASE-RELATED"/>
    <property type="match status" value="1"/>
</dbReference>
<accession>A0A2M9ZM11</accession>
<comment type="caution">
    <text evidence="7">The sequence shown here is derived from an EMBL/GenBank/DDBJ whole genome shotgun (WGS) entry which is preliminary data.</text>
</comment>
<evidence type="ECO:0000256" key="2">
    <source>
        <dbReference type="ARBA" id="ARBA00022723"/>
    </source>
</evidence>
<dbReference type="Proteomes" id="UP000231990">
    <property type="component" value="Unassembled WGS sequence"/>
</dbReference>
<dbReference type="AlphaFoldDB" id="A0A2M9ZM11"/>
<dbReference type="GO" id="GO:0009055">
    <property type="term" value="F:electron transfer activity"/>
    <property type="evidence" value="ECO:0007669"/>
    <property type="project" value="InterPro"/>
</dbReference>
<organism evidence="7 9">
    <name type="scientific">Leptospira perolatii</name>
    <dbReference type="NCBI Taxonomy" id="2023191"/>
    <lineage>
        <taxon>Bacteria</taxon>
        <taxon>Pseudomonadati</taxon>
        <taxon>Spirochaetota</taxon>
        <taxon>Spirochaetia</taxon>
        <taxon>Leptospirales</taxon>
        <taxon>Leptospiraceae</taxon>
        <taxon>Leptospira</taxon>
    </lineage>
</organism>
<dbReference type="InterPro" id="IPR010538">
    <property type="entry name" value="DHOR"/>
</dbReference>
<feature type="domain" description="Cytochrome c" evidence="5">
    <location>
        <begin position="374"/>
        <end position="506"/>
    </location>
</feature>
<dbReference type="OrthoDB" id="9805202at2"/>
<name>A0A2M9ZM11_9LEPT</name>
<dbReference type="GO" id="GO:0020037">
    <property type="term" value="F:heme binding"/>
    <property type="evidence" value="ECO:0007669"/>
    <property type="project" value="InterPro"/>
</dbReference>
<evidence type="ECO:0000256" key="1">
    <source>
        <dbReference type="ARBA" id="ARBA00022617"/>
    </source>
</evidence>
<proteinExistence type="predicted"/>
<dbReference type="GO" id="GO:0004130">
    <property type="term" value="F:cytochrome-c peroxidase activity"/>
    <property type="evidence" value="ECO:0007669"/>
    <property type="project" value="TreeGrafter"/>
</dbReference>
<reference evidence="8 9" key="1">
    <citation type="submission" date="2017-07" db="EMBL/GenBank/DDBJ databases">
        <title>Leptospira spp. isolated from tropical soils.</title>
        <authorList>
            <person name="Thibeaux R."/>
            <person name="Iraola G."/>
            <person name="Ferres I."/>
            <person name="Bierque E."/>
            <person name="Girault D."/>
            <person name="Soupe-Gilbert M.-E."/>
            <person name="Picardeau M."/>
            <person name="Goarant C."/>
        </authorList>
    </citation>
    <scope>NUCLEOTIDE SEQUENCE [LARGE SCALE GENOMIC DNA]</scope>
    <source>
        <strain evidence="7 9">FH1-B-B1</strain>
        <strain evidence="6 8">FH1-B-C1</strain>
    </source>
</reference>
<evidence type="ECO:0000313" key="9">
    <source>
        <dbReference type="Proteomes" id="UP000231990"/>
    </source>
</evidence>
<sequence length="506" mass="54054">MNCDKTLKENENNELSNDNIRKKESFFPKSFIPQIAISCLFILLGFAGCTEKPNDNKELYLAALAISNADPGEAFSGGRTTVFDVTSTAFDFPASNLREGASIHFQGGNAFFNRDWVPEGNSASAGLGPTFNTNSCRGCHSKDGRGAPPASGSLDNSPGILIRLSKVSATNPTTGGPVGLDDYGLQLNHKSIAGTPAEGSATLGTSGTIVRTYADSSTVTLNIPDYTFSWNFTAPASYAFSPRTAPMIPGLGLLEAIPEETILSWADPNDSDGDGISGKTNLVWDAKASKKVLGRFGWKANEPSLAQQNQGAFLGDIGMTSPLFPLDNCPASQSACITASGGTHEPEINSETAEAVIFYTKLVAVPGRRNVNDADVIKGKEIFGNIGCANCHKPYVQTGFVDGFPELSFQHIKPYTDLLLHDMGPNLADNRPDFQASGSEWRTPPLWGLGLIQTVNGHNRLMHDGRANGPEEAILWHGGEADTARTKFQALTADDRQSILTFLNSL</sequence>
<evidence type="ECO:0000313" key="6">
    <source>
        <dbReference type="EMBL" id="PJZ69740.1"/>
    </source>
</evidence>
<dbReference type="Pfam" id="PF06537">
    <property type="entry name" value="DHOR"/>
    <property type="match status" value="2"/>
</dbReference>
<protein>
    <submittedName>
        <fullName evidence="7">Thiol oxidoreductase</fullName>
    </submittedName>
</protein>
<evidence type="ECO:0000256" key="4">
    <source>
        <dbReference type="PROSITE-ProRule" id="PRU00433"/>
    </source>
</evidence>
<evidence type="ECO:0000313" key="8">
    <source>
        <dbReference type="Proteomes" id="UP000231962"/>
    </source>
</evidence>
<evidence type="ECO:0000259" key="5">
    <source>
        <dbReference type="PROSITE" id="PS51007"/>
    </source>
</evidence>
<dbReference type="Proteomes" id="UP000231962">
    <property type="component" value="Unassembled WGS sequence"/>
</dbReference>
<dbReference type="InterPro" id="IPR036909">
    <property type="entry name" value="Cyt_c-like_dom_sf"/>
</dbReference>
<dbReference type="GO" id="GO:0046872">
    <property type="term" value="F:metal ion binding"/>
    <property type="evidence" value="ECO:0007669"/>
    <property type="project" value="UniProtKB-KW"/>
</dbReference>
<dbReference type="InterPro" id="IPR051395">
    <property type="entry name" value="Cytochrome_c_Peroxidase/MauG"/>
</dbReference>
<keyword evidence="3 4" id="KW-0408">Iron</keyword>
<evidence type="ECO:0000256" key="3">
    <source>
        <dbReference type="ARBA" id="ARBA00023004"/>
    </source>
</evidence>
<evidence type="ECO:0000313" key="7">
    <source>
        <dbReference type="EMBL" id="PJZ73045.1"/>
    </source>
</evidence>
<dbReference type="PROSITE" id="PS51007">
    <property type="entry name" value="CYTC"/>
    <property type="match status" value="1"/>
</dbReference>
<dbReference type="EMBL" id="NPDZ01000006">
    <property type="protein sequence ID" value="PJZ73045.1"/>
    <property type="molecule type" value="Genomic_DNA"/>
</dbReference>
<keyword evidence="8" id="KW-1185">Reference proteome</keyword>
<dbReference type="SUPFAM" id="SSF46626">
    <property type="entry name" value="Cytochrome c"/>
    <property type="match status" value="1"/>
</dbReference>
<dbReference type="PANTHER" id="PTHR30600:SF4">
    <property type="entry name" value="CYTOCHROME C DOMAIN-CONTAINING PROTEIN"/>
    <property type="match status" value="1"/>
</dbReference>
<gene>
    <name evidence="6" type="ORF">CH360_09085</name>
    <name evidence="7" type="ORF">CH373_11150</name>
</gene>
<dbReference type="InterPro" id="IPR009056">
    <property type="entry name" value="Cyt_c-like_dom"/>
</dbReference>
<dbReference type="EMBL" id="NPDY01000007">
    <property type="protein sequence ID" value="PJZ69740.1"/>
    <property type="molecule type" value="Genomic_DNA"/>
</dbReference>